<organism evidence="2 3">
    <name type="scientific">Cetraspora pellucida</name>
    <dbReference type="NCBI Taxonomy" id="1433469"/>
    <lineage>
        <taxon>Eukaryota</taxon>
        <taxon>Fungi</taxon>
        <taxon>Fungi incertae sedis</taxon>
        <taxon>Mucoromycota</taxon>
        <taxon>Glomeromycotina</taxon>
        <taxon>Glomeromycetes</taxon>
        <taxon>Diversisporales</taxon>
        <taxon>Gigasporaceae</taxon>
        <taxon>Cetraspora</taxon>
    </lineage>
</organism>
<keyword evidence="3" id="KW-1185">Reference proteome</keyword>
<dbReference type="EMBL" id="CAJVQA010002475">
    <property type="protein sequence ID" value="CAG8548497.1"/>
    <property type="molecule type" value="Genomic_DNA"/>
</dbReference>
<proteinExistence type="predicted"/>
<accession>A0A9N9B2K4</accession>
<evidence type="ECO:0000256" key="1">
    <source>
        <dbReference type="SAM" id="MobiDB-lite"/>
    </source>
</evidence>
<sequence length="98" mass="11280">MAIEQNKPSINTSNLNNLKKSNLINAIDNQNSTFKKNTTSILISKHDIMIELLNCNKENKTKKKEFILVIFKKNNQKRNKKKAFTTSNKINKSKTENA</sequence>
<evidence type="ECO:0000313" key="3">
    <source>
        <dbReference type="Proteomes" id="UP000789759"/>
    </source>
</evidence>
<dbReference type="AlphaFoldDB" id="A0A9N9B2K4"/>
<evidence type="ECO:0000313" key="2">
    <source>
        <dbReference type="EMBL" id="CAG8548497.1"/>
    </source>
</evidence>
<reference evidence="2" key="1">
    <citation type="submission" date="2021-06" db="EMBL/GenBank/DDBJ databases">
        <authorList>
            <person name="Kallberg Y."/>
            <person name="Tangrot J."/>
            <person name="Rosling A."/>
        </authorList>
    </citation>
    <scope>NUCLEOTIDE SEQUENCE</scope>
    <source>
        <strain evidence="2">FL966</strain>
    </source>
</reference>
<protein>
    <submittedName>
        <fullName evidence="2">13217_t:CDS:1</fullName>
    </submittedName>
</protein>
<comment type="caution">
    <text evidence="2">The sequence shown here is derived from an EMBL/GenBank/DDBJ whole genome shotgun (WGS) entry which is preliminary data.</text>
</comment>
<feature type="region of interest" description="Disordered" evidence="1">
    <location>
        <begin position="76"/>
        <end position="98"/>
    </location>
</feature>
<dbReference type="Proteomes" id="UP000789759">
    <property type="component" value="Unassembled WGS sequence"/>
</dbReference>
<name>A0A9N9B2K4_9GLOM</name>
<gene>
    <name evidence="2" type="ORF">CPELLU_LOCUS4636</name>
</gene>